<dbReference type="GO" id="GO:0052621">
    <property type="term" value="F:diguanylate cyclase activity"/>
    <property type="evidence" value="ECO:0007669"/>
    <property type="project" value="UniProtKB-EC"/>
</dbReference>
<accession>A0A6I4SJQ9</accession>
<feature type="domain" description="GGDEF" evidence="4">
    <location>
        <begin position="265"/>
        <end position="401"/>
    </location>
</feature>
<sequence length="410" mass="45036">MPCPPSRHSLPEDIDHAIDSGGHPREWSKPLQSAYEDDQRGGIFLETRFLLVVGLVVAISTVLVDVTVSPEIASRGLYLRLVFVVPVILAGLLISKPERAWVATLAMCLSQILFALVVIHLSFQMPVVSANRYLMSAGIILGLSNLLFQFQFWQLACYNIVYFMAQVGIILLQGPDGVAGYFDYISILIGISLGTLAISERVSRLVSRNFLLRLRNELAAEELRATNQLLQELSDRDPLTGLSNRRHFERLFGEIYGTEQPSAPDNIALMMIDIDHFKEFNDNYGHQTGDRCLGAVALVLDHMVGAEGGIVARFGGEEFVVAIPEKNAGHAADLAEQVRQEIEGIPPVERTSRDSNVTVSIGIAQCSGRVCADLDQLIKSADQALYQAKRLGRNRICLAAPVREAAKITA</sequence>
<dbReference type="NCBIfam" id="TIGR00254">
    <property type="entry name" value="GGDEF"/>
    <property type="match status" value="1"/>
</dbReference>
<keyword evidence="3" id="KW-0472">Membrane</keyword>
<organism evidence="5 6">
    <name type="scientific">Pontixanthobacter gangjinensis</name>
    <dbReference type="NCBI Taxonomy" id="1028742"/>
    <lineage>
        <taxon>Bacteria</taxon>
        <taxon>Pseudomonadati</taxon>
        <taxon>Pseudomonadota</taxon>
        <taxon>Alphaproteobacteria</taxon>
        <taxon>Sphingomonadales</taxon>
        <taxon>Erythrobacteraceae</taxon>
        <taxon>Pontixanthobacter</taxon>
    </lineage>
</organism>
<name>A0A6I4SJQ9_9SPHN</name>
<evidence type="ECO:0000256" key="1">
    <source>
        <dbReference type="ARBA" id="ARBA00012528"/>
    </source>
</evidence>
<evidence type="ECO:0000259" key="4">
    <source>
        <dbReference type="PROSITE" id="PS50887"/>
    </source>
</evidence>
<protein>
    <recommendedName>
        <fullName evidence="1">diguanylate cyclase</fullName>
        <ecNumber evidence="1">2.7.7.65</ecNumber>
    </recommendedName>
</protein>
<dbReference type="PROSITE" id="PS50887">
    <property type="entry name" value="GGDEF"/>
    <property type="match status" value="1"/>
</dbReference>
<dbReference type="Gene3D" id="3.30.70.270">
    <property type="match status" value="1"/>
</dbReference>
<dbReference type="GO" id="GO:0005886">
    <property type="term" value="C:plasma membrane"/>
    <property type="evidence" value="ECO:0007669"/>
    <property type="project" value="TreeGrafter"/>
</dbReference>
<proteinExistence type="predicted"/>
<dbReference type="SUPFAM" id="SSF55073">
    <property type="entry name" value="Nucleotide cyclase"/>
    <property type="match status" value="1"/>
</dbReference>
<dbReference type="InterPro" id="IPR029787">
    <property type="entry name" value="Nucleotide_cyclase"/>
</dbReference>
<keyword evidence="3" id="KW-0812">Transmembrane</keyword>
<evidence type="ECO:0000313" key="5">
    <source>
        <dbReference type="EMBL" id="MXO55989.1"/>
    </source>
</evidence>
<dbReference type="InterPro" id="IPR000160">
    <property type="entry name" value="GGDEF_dom"/>
</dbReference>
<comment type="caution">
    <text evidence="5">The sequence shown here is derived from an EMBL/GenBank/DDBJ whole genome shotgun (WGS) entry which is preliminary data.</text>
</comment>
<reference evidence="5 6" key="1">
    <citation type="submission" date="2019-12" db="EMBL/GenBank/DDBJ databases">
        <title>Genomic-based taxomic classification of the family Erythrobacteraceae.</title>
        <authorList>
            <person name="Xu L."/>
        </authorList>
    </citation>
    <scope>NUCLEOTIDE SEQUENCE [LARGE SCALE GENOMIC DNA]</scope>
    <source>
        <strain evidence="5 6">JCM 17802</strain>
    </source>
</reference>
<dbReference type="GO" id="GO:1902201">
    <property type="term" value="P:negative regulation of bacterial-type flagellum-dependent cell motility"/>
    <property type="evidence" value="ECO:0007669"/>
    <property type="project" value="TreeGrafter"/>
</dbReference>
<dbReference type="Proteomes" id="UP000468943">
    <property type="component" value="Unassembled WGS sequence"/>
</dbReference>
<dbReference type="EC" id="2.7.7.65" evidence="1"/>
<dbReference type="EMBL" id="WTYS01000001">
    <property type="protein sequence ID" value="MXO55989.1"/>
    <property type="molecule type" value="Genomic_DNA"/>
</dbReference>
<evidence type="ECO:0000256" key="3">
    <source>
        <dbReference type="SAM" id="Phobius"/>
    </source>
</evidence>
<dbReference type="SMART" id="SM00267">
    <property type="entry name" value="GGDEF"/>
    <property type="match status" value="1"/>
</dbReference>
<feature type="transmembrane region" description="Helical" evidence="3">
    <location>
        <begin position="49"/>
        <end position="70"/>
    </location>
</feature>
<feature type="transmembrane region" description="Helical" evidence="3">
    <location>
        <begin position="129"/>
        <end position="148"/>
    </location>
</feature>
<dbReference type="GO" id="GO:0043709">
    <property type="term" value="P:cell adhesion involved in single-species biofilm formation"/>
    <property type="evidence" value="ECO:0007669"/>
    <property type="project" value="TreeGrafter"/>
</dbReference>
<evidence type="ECO:0000256" key="2">
    <source>
        <dbReference type="ARBA" id="ARBA00034247"/>
    </source>
</evidence>
<evidence type="ECO:0000313" key="6">
    <source>
        <dbReference type="Proteomes" id="UP000468943"/>
    </source>
</evidence>
<feature type="transmembrane region" description="Helical" evidence="3">
    <location>
        <begin position="155"/>
        <end position="172"/>
    </location>
</feature>
<dbReference type="PANTHER" id="PTHR45138:SF9">
    <property type="entry name" value="DIGUANYLATE CYCLASE DGCM-RELATED"/>
    <property type="match status" value="1"/>
</dbReference>
<feature type="transmembrane region" description="Helical" evidence="3">
    <location>
        <begin position="76"/>
        <end position="94"/>
    </location>
</feature>
<feature type="transmembrane region" description="Helical" evidence="3">
    <location>
        <begin position="178"/>
        <end position="198"/>
    </location>
</feature>
<dbReference type="CDD" id="cd01949">
    <property type="entry name" value="GGDEF"/>
    <property type="match status" value="1"/>
</dbReference>
<keyword evidence="3" id="KW-1133">Transmembrane helix</keyword>
<comment type="catalytic activity">
    <reaction evidence="2">
        <text>2 GTP = 3',3'-c-di-GMP + 2 diphosphate</text>
        <dbReference type="Rhea" id="RHEA:24898"/>
        <dbReference type="ChEBI" id="CHEBI:33019"/>
        <dbReference type="ChEBI" id="CHEBI:37565"/>
        <dbReference type="ChEBI" id="CHEBI:58805"/>
        <dbReference type="EC" id="2.7.7.65"/>
    </reaction>
</comment>
<dbReference type="PANTHER" id="PTHR45138">
    <property type="entry name" value="REGULATORY COMPONENTS OF SENSORY TRANSDUCTION SYSTEM"/>
    <property type="match status" value="1"/>
</dbReference>
<dbReference type="InterPro" id="IPR043128">
    <property type="entry name" value="Rev_trsase/Diguanyl_cyclase"/>
</dbReference>
<dbReference type="InterPro" id="IPR050469">
    <property type="entry name" value="Diguanylate_Cyclase"/>
</dbReference>
<dbReference type="AlphaFoldDB" id="A0A6I4SJQ9"/>
<dbReference type="OrthoDB" id="9812260at2"/>
<dbReference type="FunFam" id="3.30.70.270:FF:000001">
    <property type="entry name" value="Diguanylate cyclase domain protein"/>
    <property type="match status" value="1"/>
</dbReference>
<dbReference type="RefSeq" id="WP_160597249.1">
    <property type="nucleotide sequence ID" value="NZ_WTYS01000001.1"/>
</dbReference>
<dbReference type="Pfam" id="PF00990">
    <property type="entry name" value="GGDEF"/>
    <property type="match status" value="1"/>
</dbReference>
<gene>
    <name evidence="5" type="ORF">GRI36_03740</name>
</gene>
<keyword evidence="6" id="KW-1185">Reference proteome</keyword>
<feature type="transmembrane region" description="Helical" evidence="3">
    <location>
        <begin position="101"/>
        <end position="123"/>
    </location>
</feature>